<dbReference type="OrthoDB" id="6155112at2759"/>
<comment type="caution">
    <text evidence="2">The sequence shown here is derived from an EMBL/GenBank/DDBJ whole genome shotgun (WGS) entry which is preliminary data.</text>
</comment>
<name>A0A388LSS3_CHABU</name>
<dbReference type="EMBL" id="BFEA01000513">
    <property type="protein sequence ID" value="GBG85305.1"/>
    <property type="molecule type" value="Genomic_DNA"/>
</dbReference>
<proteinExistence type="predicted"/>
<protein>
    <submittedName>
        <fullName evidence="2">Uncharacterized protein</fullName>
    </submittedName>
</protein>
<reference evidence="2 3" key="1">
    <citation type="journal article" date="2018" name="Cell">
        <title>The Chara Genome: Secondary Complexity and Implications for Plant Terrestrialization.</title>
        <authorList>
            <person name="Nishiyama T."/>
            <person name="Sakayama H."/>
            <person name="Vries J.D."/>
            <person name="Buschmann H."/>
            <person name="Saint-Marcoux D."/>
            <person name="Ullrich K.K."/>
            <person name="Haas F.B."/>
            <person name="Vanderstraeten L."/>
            <person name="Becker D."/>
            <person name="Lang D."/>
            <person name="Vosolsobe S."/>
            <person name="Rombauts S."/>
            <person name="Wilhelmsson P.K.I."/>
            <person name="Janitza P."/>
            <person name="Kern R."/>
            <person name="Heyl A."/>
            <person name="Rumpler F."/>
            <person name="Villalobos L.I.A.C."/>
            <person name="Clay J.M."/>
            <person name="Skokan R."/>
            <person name="Toyoda A."/>
            <person name="Suzuki Y."/>
            <person name="Kagoshima H."/>
            <person name="Schijlen E."/>
            <person name="Tajeshwar N."/>
            <person name="Catarino B."/>
            <person name="Hetherington A.J."/>
            <person name="Saltykova A."/>
            <person name="Bonnot C."/>
            <person name="Breuninger H."/>
            <person name="Symeonidi A."/>
            <person name="Radhakrishnan G.V."/>
            <person name="Van Nieuwerburgh F."/>
            <person name="Deforce D."/>
            <person name="Chang C."/>
            <person name="Karol K.G."/>
            <person name="Hedrich R."/>
            <person name="Ulvskov P."/>
            <person name="Glockner G."/>
            <person name="Delwiche C.F."/>
            <person name="Petrasek J."/>
            <person name="Van de Peer Y."/>
            <person name="Friml J."/>
            <person name="Beilby M."/>
            <person name="Dolan L."/>
            <person name="Kohara Y."/>
            <person name="Sugano S."/>
            <person name="Fujiyama A."/>
            <person name="Delaux P.-M."/>
            <person name="Quint M."/>
            <person name="TheiBen G."/>
            <person name="Hagemann M."/>
            <person name="Harholt J."/>
            <person name="Dunand C."/>
            <person name="Zachgo S."/>
            <person name="Langdale J."/>
            <person name="Maumus F."/>
            <person name="Straeten D.V.D."/>
            <person name="Gould S.B."/>
            <person name="Rensing S.A."/>
        </authorList>
    </citation>
    <scope>NUCLEOTIDE SEQUENCE [LARGE SCALE GENOMIC DNA]</scope>
    <source>
        <strain evidence="2 3">S276</strain>
    </source>
</reference>
<dbReference type="Proteomes" id="UP000265515">
    <property type="component" value="Unassembled WGS sequence"/>
</dbReference>
<feature type="region of interest" description="Disordered" evidence="1">
    <location>
        <begin position="46"/>
        <end position="80"/>
    </location>
</feature>
<keyword evidence="3" id="KW-1185">Reference proteome</keyword>
<evidence type="ECO:0000256" key="1">
    <source>
        <dbReference type="SAM" id="MobiDB-lite"/>
    </source>
</evidence>
<gene>
    <name evidence="2" type="ORF">CBR_g39873</name>
</gene>
<accession>A0A388LSS3</accession>
<organism evidence="2 3">
    <name type="scientific">Chara braunii</name>
    <name type="common">Braun's stonewort</name>
    <dbReference type="NCBI Taxonomy" id="69332"/>
    <lineage>
        <taxon>Eukaryota</taxon>
        <taxon>Viridiplantae</taxon>
        <taxon>Streptophyta</taxon>
        <taxon>Charophyceae</taxon>
        <taxon>Charales</taxon>
        <taxon>Characeae</taxon>
        <taxon>Chara</taxon>
    </lineage>
</organism>
<evidence type="ECO:0000313" key="2">
    <source>
        <dbReference type="EMBL" id="GBG85305.1"/>
    </source>
</evidence>
<dbReference type="AlphaFoldDB" id="A0A388LSS3"/>
<evidence type="ECO:0000313" key="3">
    <source>
        <dbReference type="Proteomes" id="UP000265515"/>
    </source>
</evidence>
<sequence length="464" mass="52048">MGKKLSSLAHSSGDKKKKHCSYENVFDQLLEWSAAHVDELMSTYGSSEQSSAHGGSCGRGSASTVTPRSRGGRPRSNALRWRDDKDGLVDIGPRFERLTMRDRMAMWDAPVKPDVVFLKLVKLLQILGMFEKSCPQHGKEVEVTIKKIRYPSHICKLQFECGKGCSWHWSSAKVVAGGVRDSRVETQLFHSTVAVGMTYTQLNNLLLGPGMKKSFERLIARLRRSNDPIVILVDGRYDSSREAQHCTVSTLDLKFGMIMGTETMVRGGESSWRLETQCVEKLLYLLKDEKNLIIVEVVHDDCGAIDVILQRMNIDSQKCMRQKAKTLVKRLREAVRAAKTAKPSVVGACEHVREVKYFTKRELKVWLDTKGVCVRVRGVATKKKDELVEIVWGVLFPNEAGKPLPDDVIEIDALEALHCSAAEEAKEWLYGTCRISEPVGDDDDDVLASHGKRLANHWAKDHSL</sequence>
<dbReference type="Gramene" id="GBG85305">
    <property type="protein sequence ID" value="GBG85305"/>
    <property type="gene ID" value="CBR_g39873"/>
</dbReference>